<name>A0A7Y9TBU4_9BACT</name>
<sequence>MLRTTLTSASISLFAALCAGAAASSAQTANYAGVVTTLETGLNVVQGVAVDASGNVYIAADYQSSIEELVAVNGSIPANPKIVKLGSGLSDARGVAVDKSGNVFVADLGDHTVKEIVAVNGTIPLDPTIRTLGSGFSAPHGIAMDGSGNVYVIDSSQSTVTEILAVNNTIPTSPTMVAIGSGFKGAYGVAVDASANVYIADTGNSAVKEVEVNTTLASLGSSFSHPQSVAVDVSGNVFVADTNNRAVKEIAANDSSQVLTIGSGFSSPKGVAVDKFGNIYVADSGTETIQEISLKPGIFGSVALGATATATLTFNFSSPGSIMAPGVFTQGATGLDFTDAGTGTCTILGTSHTYNAGDSCTVVVTFKPTYSGTRYGAVTLSNNSGTVIATANITGIGDGPQVTWRPGTKTTVGNINAHKALYPTSVALDGNGNVYFVDSDTTLYEILADHGQISNNPAMRTLDSFGSVTSLAIDGSGNLYVAAIGIIAKIVAVNGSIPANPNVVFLTNGPNDAAVAVDGAGNIYFMSGGAVQEIVAVNGTIPPVPAIPTPVTLATGFSGMGLAVDGNGNVYVADPPDHQVKEIVAVNGEIPPNPTILSLGGFKAPFDVKVDGVGNAYVADESADAVYEMVAVNGSVLADANILTLADSSSGIITPWGVAVDWSGNVYVADFAIFHPPSIGQLYKLDFADAPRFNFLPTTPGQTSSDSPQTATIVNDGNENLIFSLPLQGTNPSISNQFALDSGSTCPELTTSSAVPAALAPGTSCTELVSFVPVRTGSIPGSLTFMDNAIPSTQTVILNGNVEPTLPAPVITPAPGTYNSALTLTMTDTAPIYYTTDGTGPTVNSTVYIAPITVSKTETVKAIAIEPGFKSSPVTTYTYHLVPAIPVFNPVPGTYGPSPFTVTLTDTTPGVTFYYTTDGTLPTTASTLYTGSITVTSTQFLRAIATETGYSNSAVGAAKYTYTSPTPVISPNGQDFKGTITVTITDASPLAKIYYTYAGNNPEVTSIPYTGPITVSRSEIIKAIASVPDEAKSAIAAQIYTLTK</sequence>
<reference evidence="5 6" key="1">
    <citation type="submission" date="2020-07" db="EMBL/GenBank/DDBJ databases">
        <title>Genomic Encyclopedia of Type Strains, Phase IV (KMG-V): Genome sequencing to study the core and pangenomes of soil and plant-associated prokaryotes.</title>
        <authorList>
            <person name="Whitman W."/>
        </authorList>
    </citation>
    <scope>NUCLEOTIDE SEQUENCE [LARGE SCALE GENOMIC DNA]</scope>
    <source>
        <strain evidence="5 6">M8UP30</strain>
    </source>
</reference>
<feature type="repeat" description="NHL" evidence="2">
    <location>
        <begin position="255"/>
        <end position="295"/>
    </location>
</feature>
<dbReference type="PANTHER" id="PTHR24104:SF25">
    <property type="entry name" value="PROTEIN LIN-41"/>
    <property type="match status" value="1"/>
</dbReference>
<dbReference type="InterPro" id="IPR001258">
    <property type="entry name" value="NHL_repeat"/>
</dbReference>
<feature type="repeat" description="NHL" evidence="2">
    <location>
        <begin position="223"/>
        <end position="253"/>
    </location>
</feature>
<dbReference type="Pfam" id="PF13290">
    <property type="entry name" value="CHB_HEX_C_1"/>
    <property type="match status" value="3"/>
</dbReference>
<accession>A0A7Y9TBU4</accession>
<dbReference type="EMBL" id="JACCCV010000002">
    <property type="protein sequence ID" value="NYF53460.1"/>
    <property type="molecule type" value="Genomic_DNA"/>
</dbReference>
<feature type="signal peptide" evidence="3">
    <location>
        <begin position="1"/>
        <end position="28"/>
    </location>
</feature>
<proteinExistence type="predicted"/>
<dbReference type="GO" id="GO:0008270">
    <property type="term" value="F:zinc ion binding"/>
    <property type="evidence" value="ECO:0007669"/>
    <property type="project" value="UniProtKB-KW"/>
</dbReference>
<evidence type="ECO:0000313" key="6">
    <source>
        <dbReference type="Proteomes" id="UP000534186"/>
    </source>
</evidence>
<dbReference type="Proteomes" id="UP000534186">
    <property type="component" value="Unassembled WGS sequence"/>
</dbReference>
<evidence type="ECO:0000313" key="5">
    <source>
        <dbReference type="EMBL" id="NYF53460.1"/>
    </source>
</evidence>
<dbReference type="Pfam" id="PF01436">
    <property type="entry name" value="NHL"/>
    <property type="match status" value="2"/>
</dbReference>
<protein>
    <submittedName>
        <fullName evidence="5">Sugar lactone lactonase YvrE</fullName>
    </submittedName>
</protein>
<evidence type="ECO:0000259" key="4">
    <source>
        <dbReference type="Pfam" id="PF13290"/>
    </source>
</evidence>
<dbReference type="SUPFAM" id="SSF101898">
    <property type="entry name" value="NHL repeat"/>
    <property type="match status" value="1"/>
</dbReference>
<dbReference type="CDD" id="cd05819">
    <property type="entry name" value="NHL"/>
    <property type="match status" value="3"/>
</dbReference>
<keyword evidence="3" id="KW-0732">Signal</keyword>
<dbReference type="AlphaFoldDB" id="A0A7Y9TBU4"/>
<dbReference type="Gene3D" id="2.40.10.500">
    <property type="match status" value="6"/>
</dbReference>
<feature type="domain" description="GH29D-like beta-sandwich" evidence="4">
    <location>
        <begin position="971"/>
        <end position="1035"/>
    </location>
</feature>
<feature type="domain" description="GH29D-like beta-sandwich" evidence="4">
    <location>
        <begin position="813"/>
        <end position="876"/>
    </location>
</feature>
<feature type="chain" id="PRO_5030881507" evidence="3">
    <location>
        <begin position="29"/>
        <end position="1044"/>
    </location>
</feature>
<evidence type="ECO:0000256" key="3">
    <source>
        <dbReference type="SAM" id="SignalP"/>
    </source>
</evidence>
<dbReference type="InterPro" id="IPR013783">
    <property type="entry name" value="Ig-like_fold"/>
</dbReference>
<evidence type="ECO:0000256" key="2">
    <source>
        <dbReference type="PROSITE-ProRule" id="PRU00504"/>
    </source>
</evidence>
<keyword evidence="1" id="KW-0677">Repeat</keyword>
<dbReference type="Gene3D" id="2.60.40.10">
    <property type="entry name" value="Immunoglobulins"/>
    <property type="match status" value="2"/>
</dbReference>
<organism evidence="5 6">
    <name type="scientific">Tunturiibacter lichenicola</name>
    <dbReference type="NCBI Taxonomy" id="2051959"/>
    <lineage>
        <taxon>Bacteria</taxon>
        <taxon>Pseudomonadati</taxon>
        <taxon>Acidobacteriota</taxon>
        <taxon>Terriglobia</taxon>
        <taxon>Terriglobales</taxon>
        <taxon>Acidobacteriaceae</taxon>
        <taxon>Tunturiibacter</taxon>
    </lineage>
</organism>
<evidence type="ECO:0000256" key="1">
    <source>
        <dbReference type="ARBA" id="ARBA00022737"/>
    </source>
</evidence>
<dbReference type="SUPFAM" id="SSF63829">
    <property type="entry name" value="Calcium-dependent phosphotriesterase"/>
    <property type="match status" value="1"/>
</dbReference>
<dbReference type="PROSITE" id="PS51125">
    <property type="entry name" value="NHL"/>
    <property type="match status" value="2"/>
</dbReference>
<feature type="domain" description="GH29D-like beta-sandwich" evidence="4">
    <location>
        <begin position="891"/>
        <end position="955"/>
    </location>
</feature>
<dbReference type="InterPro" id="IPR050952">
    <property type="entry name" value="TRIM-NHL_E3_ligases"/>
</dbReference>
<comment type="caution">
    <text evidence="5">The sequence shown here is derived from an EMBL/GenBank/DDBJ whole genome shotgun (WGS) entry which is preliminary data.</text>
</comment>
<dbReference type="PANTHER" id="PTHR24104">
    <property type="entry name" value="E3 UBIQUITIN-PROTEIN LIGASE NHLRC1-RELATED"/>
    <property type="match status" value="1"/>
</dbReference>
<gene>
    <name evidence="5" type="ORF">HDF12_003859</name>
</gene>
<dbReference type="InterPro" id="IPR059177">
    <property type="entry name" value="GH29D-like_dom"/>
</dbReference>